<protein>
    <submittedName>
        <fullName evidence="3">DUF4097 family beta strand repeat-containing protein</fullName>
    </submittedName>
</protein>
<proteinExistence type="predicted"/>
<evidence type="ECO:0000259" key="2">
    <source>
        <dbReference type="Pfam" id="PF13349"/>
    </source>
</evidence>
<evidence type="ECO:0000313" key="4">
    <source>
        <dbReference type="Proteomes" id="UP001302349"/>
    </source>
</evidence>
<accession>A0ABZ0IQ55</accession>
<name>A0ABZ0IQ55_9BACT</name>
<organism evidence="3 4">
    <name type="scientific">Imperialibacter roseus</name>
    <dbReference type="NCBI Taxonomy" id="1324217"/>
    <lineage>
        <taxon>Bacteria</taxon>
        <taxon>Pseudomonadati</taxon>
        <taxon>Bacteroidota</taxon>
        <taxon>Cytophagia</taxon>
        <taxon>Cytophagales</taxon>
        <taxon>Flammeovirgaceae</taxon>
        <taxon>Imperialibacter</taxon>
    </lineage>
</organism>
<reference evidence="3 4" key="1">
    <citation type="journal article" date="2023" name="Microbiol. Resour. Announc.">
        <title>Complete Genome Sequence of Imperialibacter roseus strain P4T.</title>
        <authorList>
            <person name="Tizabi D.R."/>
            <person name="Bachvaroff T."/>
            <person name="Hill R.T."/>
        </authorList>
    </citation>
    <scope>NUCLEOTIDE SEQUENCE [LARGE SCALE GENOMIC DNA]</scope>
    <source>
        <strain evidence="3 4">P4T</strain>
    </source>
</reference>
<dbReference type="Proteomes" id="UP001302349">
    <property type="component" value="Chromosome"/>
</dbReference>
<evidence type="ECO:0000313" key="3">
    <source>
        <dbReference type="EMBL" id="WOK06579.1"/>
    </source>
</evidence>
<dbReference type="InterPro" id="IPR025164">
    <property type="entry name" value="Toastrack_DUF4097"/>
</dbReference>
<keyword evidence="1" id="KW-0732">Signal</keyword>
<sequence>MRTFIKLSFIGLLVAAISLPAKAQEGNKETIAIPLSSPGEKGKLEVGLVNGSINVAAYDGKDVIIEAVAGGGKNDDRGVVTPSGMKRISSNPMELEATEKGNTVKVSTNSWAVTMTLNIKVPKNFDLKLSTVNDGDIDVKGVTGAHEISNVNGEITMTQVGGSTVLNTVNGDIKVTLESVNPEAQMAFTTLNGDVDVTFPAAVKATAKMRSDRGDIFSDFDMVIEKSAPKVDKSSSNGVYKVSIEDWVFGKINGGGKEYLFKTMQGDVYIRKK</sequence>
<feature type="domain" description="DUF4097" evidence="2">
    <location>
        <begin position="28"/>
        <end position="244"/>
    </location>
</feature>
<dbReference type="Pfam" id="PF13349">
    <property type="entry name" value="DUF4097"/>
    <property type="match status" value="1"/>
</dbReference>
<gene>
    <name evidence="3" type="ORF">RT717_26240</name>
</gene>
<dbReference type="EMBL" id="CP136051">
    <property type="protein sequence ID" value="WOK06579.1"/>
    <property type="molecule type" value="Genomic_DNA"/>
</dbReference>
<feature type="chain" id="PRO_5046723693" evidence="1">
    <location>
        <begin position="24"/>
        <end position="273"/>
    </location>
</feature>
<feature type="signal peptide" evidence="1">
    <location>
        <begin position="1"/>
        <end position="23"/>
    </location>
</feature>
<keyword evidence="4" id="KW-1185">Reference proteome</keyword>
<evidence type="ECO:0000256" key="1">
    <source>
        <dbReference type="SAM" id="SignalP"/>
    </source>
</evidence>
<dbReference type="RefSeq" id="WP_317489293.1">
    <property type="nucleotide sequence ID" value="NZ_CP136051.1"/>
</dbReference>